<comment type="caution">
    <text evidence="2">The sequence shown here is derived from an EMBL/GenBank/DDBJ whole genome shotgun (WGS) entry which is preliminary data.</text>
</comment>
<keyword evidence="1" id="KW-0472">Membrane</keyword>
<accession>L1Q9Z0</accession>
<dbReference type="HOGENOM" id="CLU_2859734_0_0_9"/>
<keyword evidence="1" id="KW-1133">Transmembrane helix</keyword>
<keyword evidence="3" id="KW-1185">Reference proteome</keyword>
<feature type="transmembrane region" description="Helical" evidence="1">
    <location>
        <begin position="27"/>
        <end position="48"/>
    </location>
</feature>
<evidence type="ECO:0000313" key="2">
    <source>
        <dbReference type="EMBL" id="EKY24422.1"/>
    </source>
</evidence>
<evidence type="ECO:0000256" key="1">
    <source>
        <dbReference type="SAM" id="Phobius"/>
    </source>
</evidence>
<evidence type="ECO:0000313" key="3">
    <source>
        <dbReference type="Proteomes" id="UP000010420"/>
    </source>
</evidence>
<name>L1Q9Z0_9CLOT</name>
<reference evidence="2 3" key="1">
    <citation type="submission" date="2012-05" db="EMBL/GenBank/DDBJ databases">
        <authorList>
            <person name="Weinstock G."/>
            <person name="Sodergren E."/>
            <person name="Lobos E.A."/>
            <person name="Fulton L."/>
            <person name="Fulton R."/>
            <person name="Courtney L."/>
            <person name="Fronick C."/>
            <person name="O'Laughlin M."/>
            <person name="Godfrey J."/>
            <person name="Wilson R.M."/>
            <person name="Miner T."/>
            <person name="Farmer C."/>
            <person name="Delehaunty K."/>
            <person name="Cordes M."/>
            <person name="Minx P."/>
            <person name="Tomlinson C."/>
            <person name="Chen J."/>
            <person name="Wollam A."/>
            <person name="Pepin K.H."/>
            <person name="Bhonagiri V."/>
            <person name="Zhang X."/>
            <person name="Suruliraj S."/>
            <person name="Warren W."/>
            <person name="Mitreva M."/>
            <person name="Mardis E.R."/>
            <person name="Wilson R.K."/>
        </authorList>
    </citation>
    <scope>NUCLEOTIDE SEQUENCE [LARGE SCALE GENOMIC DNA]</scope>
    <source>
        <strain evidence="2 3">DSM 1785</strain>
    </source>
</reference>
<dbReference type="STRING" id="545697.HMPREF0216_02722"/>
<organism evidence="2 3">
    <name type="scientific">Clostridium celatum DSM 1785</name>
    <dbReference type="NCBI Taxonomy" id="545697"/>
    <lineage>
        <taxon>Bacteria</taxon>
        <taxon>Bacillati</taxon>
        <taxon>Bacillota</taxon>
        <taxon>Clostridia</taxon>
        <taxon>Eubacteriales</taxon>
        <taxon>Clostridiaceae</taxon>
        <taxon>Clostridium</taxon>
    </lineage>
</organism>
<sequence>MKRIICKSIINKFKYELVQIVKNKERIINTITLSLFFFLTISNINILLTKESYELDSLCILTVY</sequence>
<dbReference type="Proteomes" id="UP000010420">
    <property type="component" value="Unassembled WGS sequence"/>
</dbReference>
<dbReference type="EMBL" id="AMEZ01000086">
    <property type="protein sequence ID" value="EKY24422.1"/>
    <property type="molecule type" value="Genomic_DNA"/>
</dbReference>
<keyword evidence="1" id="KW-0812">Transmembrane</keyword>
<dbReference type="AlphaFoldDB" id="L1Q9Z0"/>
<dbReference type="PATRIC" id="fig|545697.3.peg.2677"/>
<protein>
    <submittedName>
        <fullName evidence="2">Uncharacterized protein</fullName>
    </submittedName>
</protein>
<proteinExistence type="predicted"/>
<gene>
    <name evidence="2" type="ORF">HMPREF0216_02722</name>
</gene>